<evidence type="ECO:0000313" key="2">
    <source>
        <dbReference type="Proteomes" id="UP000789901"/>
    </source>
</evidence>
<evidence type="ECO:0000313" key="1">
    <source>
        <dbReference type="EMBL" id="CAG8816878.1"/>
    </source>
</evidence>
<sequence>SNYPQSPLIKLFDKNRTFYYEIIKEGTYPLPNQYYYTKNPKYRIPNNYVIKTHYGKAKHLSSKSASNVACQYLKKLNETKVLTNMKKCNKNKSKKIYKNKSRISGSLLFGLTLTSVENIRKTLSLDYNYQIHPFEELSISTQRRKILKVAQQVLNTIKKEKENFHSDDHINIKQVQLEIEEEQFDISFEKFDKKSKKEWKEAIVKLLDCGRITREAYRSLARIKYDILQITNINIITNMLESIGMEGQCRITDILNYIIPFYVNKGRKVKHVMVTMALLNDLAGLQKPDNHYTLVLYPETIKMNYSQMDRHLKEPLFYMIPICNWVCDELHVLLRITDRLWELMLSDLSREQVDKTIWQSKILNEMKRLNITYQFWHENNNLSYTLLMGPDKLKVLQNFNLIAIFQSNS</sequence>
<reference evidence="1 2" key="1">
    <citation type="submission" date="2021-06" db="EMBL/GenBank/DDBJ databases">
        <authorList>
            <person name="Kallberg Y."/>
            <person name="Tangrot J."/>
            <person name="Rosling A."/>
        </authorList>
    </citation>
    <scope>NUCLEOTIDE SEQUENCE [LARGE SCALE GENOMIC DNA]</scope>
    <source>
        <strain evidence="1 2">120-4 pot B 10/14</strain>
    </source>
</reference>
<name>A0ABN7W5M6_GIGMA</name>
<proteinExistence type="predicted"/>
<dbReference type="Proteomes" id="UP000789901">
    <property type="component" value="Unassembled WGS sequence"/>
</dbReference>
<dbReference type="EMBL" id="CAJVQB010031427">
    <property type="protein sequence ID" value="CAG8816878.1"/>
    <property type="molecule type" value="Genomic_DNA"/>
</dbReference>
<organism evidence="1 2">
    <name type="scientific">Gigaspora margarita</name>
    <dbReference type="NCBI Taxonomy" id="4874"/>
    <lineage>
        <taxon>Eukaryota</taxon>
        <taxon>Fungi</taxon>
        <taxon>Fungi incertae sedis</taxon>
        <taxon>Mucoromycota</taxon>
        <taxon>Glomeromycotina</taxon>
        <taxon>Glomeromycetes</taxon>
        <taxon>Diversisporales</taxon>
        <taxon>Gigasporaceae</taxon>
        <taxon>Gigaspora</taxon>
    </lineage>
</organism>
<keyword evidence="2" id="KW-1185">Reference proteome</keyword>
<feature type="non-terminal residue" evidence="1">
    <location>
        <position position="1"/>
    </location>
</feature>
<comment type="caution">
    <text evidence="1">The sequence shown here is derived from an EMBL/GenBank/DDBJ whole genome shotgun (WGS) entry which is preliminary data.</text>
</comment>
<accession>A0ABN7W5M6</accession>
<gene>
    <name evidence="1" type="ORF">GMARGA_LOCUS26657</name>
</gene>
<protein>
    <submittedName>
        <fullName evidence="1">20401_t:CDS:1</fullName>
    </submittedName>
</protein>